<accession>A0A7X0VCN5</accession>
<dbReference type="InterPro" id="IPR048493">
    <property type="entry name" value="DUF1980_N"/>
</dbReference>
<dbReference type="AlphaFoldDB" id="A0A7X0VCN5"/>
<dbReference type="RefSeq" id="WP_185140557.1">
    <property type="nucleotide sequence ID" value="NZ_JACJVP010000001.1"/>
</dbReference>
<name>A0A7X0VCN5_9BACL</name>
<organism evidence="5 6">
    <name type="scientific">Cohnella nanjingensis</name>
    <dbReference type="NCBI Taxonomy" id="1387779"/>
    <lineage>
        <taxon>Bacteria</taxon>
        <taxon>Bacillati</taxon>
        <taxon>Bacillota</taxon>
        <taxon>Bacilli</taxon>
        <taxon>Bacillales</taxon>
        <taxon>Paenibacillaceae</taxon>
        <taxon>Cohnella</taxon>
    </lineage>
</organism>
<gene>
    <name evidence="5" type="ORF">H7C19_00265</name>
</gene>
<keyword evidence="6" id="KW-1185">Reference proteome</keyword>
<feature type="transmembrane region" description="Helical" evidence="2">
    <location>
        <begin position="43"/>
        <end position="64"/>
    </location>
</feature>
<dbReference type="PANTHER" id="PTHR40047:SF1">
    <property type="entry name" value="UPF0703 PROTEIN YCGQ"/>
    <property type="match status" value="1"/>
</dbReference>
<sequence length="338" mass="37415">MKIHWNAESAHHGLRAGILLGFLILILRLLATGDMLLYIAPHLLIYVEFAAAGLSLLAAFQAYIAVVSLRRPAVLCDCGHDHDHEHDHDRVLEHGHDHSHEHDHDHSHEHDHGHGLDGHSHELPRSIGKLAFIYGLFLLPLLLGAIVPNSALAGTLAQNKGMNLGGAGWKGGGAPGDLVELEGEADPDVKRLFKTSVYNKDYAKLGVLLYRQDEIEMKDEWFIEKLQAMNMFVDNFHGKRIRITGFVYRESGLAATQFIVGRMAMTHCIADVSPYGIIAESADAARYANDAWITVSGTIDETSFQERKVIRIDVDSVQPAKAPGVPYVYPDWNFASKI</sequence>
<protein>
    <submittedName>
        <fullName evidence="5">TIGR03943 family protein</fullName>
    </submittedName>
</protein>
<dbReference type="InterPro" id="IPR015402">
    <property type="entry name" value="DUF1980"/>
</dbReference>
<proteinExistence type="predicted"/>
<feature type="transmembrane region" description="Helical" evidence="2">
    <location>
        <begin position="131"/>
        <end position="152"/>
    </location>
</feature>
<dbReference type="EMBL" id="JACJVP010000001">
    <property type="protein sequence ID" value="MBB6669112.1"/>
    <property type="molecule type" value="Genomic_DNA"/>
</dbReference>
<keyword evidence="2" id="KW-0812">Transmembrane</keyword>
<comment type="caution">
    <text evidence="5">The sequence shown here is derived from an EMBL/GenBank/DDBJ whole genome shotgun (WGS) entry which is preliminary data.</text>
</comment>
<dbReference type="Pfam" id="PF21537">
    <property type="entry name" value="DUF1980_C"/>
    <property type="match status" value="1"/>
</dbReference>
<keyword evidence="2" id="KW-1133">Transmembrane helix</keyword>
<evidence type="ECO:0000313" key="6">
    <source>
        <dbReference type="Proteomes" id="UP000547209"/>
    </source>
</evidence>
<evidence type="ECO:0000256" key="1">
    <source>
        <dbReference type="SAM" id="MobiDB-lite"/>
    </source>
</evidence>
<dbReference type="PANTHER" id="PTHR40047">
    <property type="entry name" value="UPF0703 PROTEIN YCGQ"/>
    <property type="match status" value="1"/>
</dbReference>
<dbReference type="Proteomes" id="UP000547209">
    <property type="component" value="Unassembled WGS sequence"/>
</dbReference>
<dbReference type="NCBIfam" id="TIGR03943">
    <property type="entry name" value="TIGR03943 family putative permease subunit"/>
    <property type="match status" value="1"/>
</dbReference>
<feature type="transmembrane region" description="Helical" evidence="2">
    <location>
        <begin position="12"/>
        <end position="31"/>
    </location>
</feature>
<reference evidence="5 6" key="1">
    <citation type="submission" date="2020-08" db="EMBL/GenBank/DDBJ databases">
        <title>Cohnella phylogeny.</title>
        <authorList>
            <person name="Dunlap C."/>
        </authorList>
    </citation>
    <scope>NUCLEOTIDE SEQUENCE [LARGE SCALE GENOMIC DNA]</scope>
    <source>
        <strain evidence="5 6">DSM 28246</strain>
    </source>
</reference>
<dbReference type="InterPro" id="IPR048447">
    <property type="entry name" value="DUF1980_C"/>
</dbReference>
<evidence type="ECO:0000313" key="5">
    <source>
        <dbReference type="EMBL" id="MBB6669112.1"/>
    </source>
</evidence>
<evidence type="ECO:0000259" key="4">
    <source>
        <dbReference type="Pfam" id="PF21537"/>
    </source>
</evidence>
<feature type="domain" description="DUF1980" evidence="4">
    <location>
        <begin position="193"/>
        <end position="330"/>
    </location>
</feature>
<keyword evidence="2" id="KW-0472">Membrane</keyword>
<feature type="domain" description="DUF1980" evidence="3">
    <location>
        <begin position="14"/>
        <end position="87"/>
    </location>
</feature>
<evidence type="ECO:0000259" key="3">
    <source>
        <dbReference type="Pfam" id="PF09323"/>
    </source>
</evidence>
<evidence type="ECO:0000256" key="2">
    <source>
        <dbReference type="SAM" id="Phobius"/>
    </source>
</evidence>
<dbReference type="InterPro" id="IPR052955">
    <property type="entry name" value="UPF0703_membrane_permease"/>
</dbReference>
<feature type="region of interest" description="Disordered" evidence="1">
    <location>
        <begin position="95"/>
        <end position="120"/>
    </location>
</feature>
<dbReference type="Pfam" id="PF09323">
    <property type="entry name" value="DUF1980"/>
    <property type="match status" value="1"/>
</dbReference>